<dbReference type="EMBL" id="FJNE01000007">
    <property type="protein sequence ID" value="CZQ98030.1"/>
    <property type="molecule type" value="Genomic_DNA"/>
</dbReference>
<accession>A0A143YUY6</accession>
<reference evidence="1 2" key="1">
    <citation type="submission" date="2016-02" db="EMBL/GenBank/DDBJ databases">
        <authorList>
            <person name="Wen L."/>
            <person name="He K."/>
            <person name="Yang H."/>
        </authorList>
    </citation>
    <scope>NUCLEOTIDE SEQUENCE [LARGE SCALE GENOMIC DNA]</scope>
    <source>
        <strain evidence="1">Trichococcus palustris</strain>
    </source>
</reference>
<name>A0A143YUY6_9LACT</name>
<gene>
    <name evidence="1" type="ORF">Tpal_2211</name>
</gene>
<sequence length="91" mass="10628">MDINTNHLDINKEGNKVTLRYLDSSDTAREYLFPNEQDAELFCLECRNLMGFLGDSPDRKRAMLHEILLYKSVLDQTHPVDWKGADSYFPF</sequence>
<evidence type="ECO:0000313" key="2">
    <source>
        <dbReference type="Proteomes" id="UP000242754"/>
    </source>
</evidence>
<proteinExistence type="predicted"/>
<dbReference type="OrthoDB" id="2167321at2"/>
<dbReference type="AlphaFoldDB" id="A0A143YUY6"/>
<evidence type="ECO:0000313" key="1">
    <source>
        <dbReference type="EMBL" id="CZQ98030.1"/>
    </source>
</evidence>
<protein>
    <submittedName>
        <fullName evidence="1">Uncharacterized protein</fullName>
    </submittedName>
</protein>
<organism evidence="1 2">
    <name type="scientific">Trichococcus palustris</name>
    <dbReference type="NCBI Taxonomy" id="140314"/>
    <lineage>
        <taxon>Bacteria</taxon>
        <taxon>Bacillati</taxon>
        <taxon>Bacillota</taxon>
        <taxon>Bacilli</taxon>
        <taxon>Lactobacillales</taxon>
        <taxon>Carnobacteriaceae</taxon>
        <taxon>Trichococcus</taxon>
    </lineage>
</organism>
<dbReference type="Proteomes" id="UP000242754">
    <property type="component" value="Unassembled WGS sequence"/>
</dbReference>
<keyword evidence="2" id="KW-1185">Reference proteome</keyword>
<dbReference type="RefSeq" id="WP_087033771.1">
    <property type="nucleotide sequence ID" value="NZ_FJNE01000007.1"/>
</dbReference>